<evidence type="ECO:0000313" key="1">
    <source>
        <dbReference type="EMBL" id="AYD68216.1"/>
    </source>
</evidence>
<dbReference type="Proteomes" id="UP000316643">
    <property type="component" value="Genome"/>
</dbReference>
<evidence type="ECO:0000313" key="2">
    <source>
        <dbReference type="Proteomes" id="UP000316643"/>
    </source>
</evidence>
<proteinExistence type="predicted"/>
<organism evidence="1 2">
    <name type="scientific">Heliothis virescens ascovirus 3h</name>
    <dbReference type="NCBI Taxonomy" id="1268039"/>
    <lineage>
        <taxon>Viruses</taxon>
        <taxon>Varidnaviria</taxon>
        <taxon>Bamfordvirae</taxon>
        <taxon>Nucleocytoviricota</taxon>
        <taxon>Megaviricetes</taxon>
        <taxon>Pimascovirales</taxon>
        <taxon>Pimascovirales incertae sedis</taxon>
        <taxon>Ascoviridae</taxon>
        <taxon>Ascovirus</taxon>
    </lineage>
</organism>
<reference evidence="1 2" key="1">
    <citation type="journal article" date="2017" name="Virol. Sin.">
        <title>Genome analysis of Heliothis virescens ascovirus 3h isolated from China.</title>
        <authorList>
            <person name="Huang G.H."/>
            <person name="Hou D.H."/>
            <person name="Wang M."/>
            <person name="Cheng X.W."/>
            <person name="Hu Z."/>
        </authorList>
    </citation>
    <scope>NUCLEOTIDE SEQUENCE [LARGE SCALE GENOMIC DNA]</scope>
    <source>
        <strain evidence="1">HvAV-3h</strain>
    </source>
</reference>
<name>A0A386JAI0_9VIRU</name>
<dbReference type="EMBL" id="KU170628">
    <property type="protein sequence ID" value="AYD68216.1"/>
    <property type="molecule type" value="Genomic_DNA"/>
</dbReference>
<protein>
    <submittedName>
        <fullName evidence="1">Nicotinate-nucleotide pyrophosphorylase</fullName>
    </submittedName>
</protein>
<sequence length="201" mass="23659">MSKARIYIFSTMTHADTSVVNLIASIVLENFTVLSSTATMIGTKYTPTSFLDYTKFFEKVEPGYRKVYREYVEHNFTDLMRYVRVHHPNVEWPESNEEWYDLLESAMEIGVTNMDPDAIRRAVLGLCCKYGYIMEHDADRKMYHHYMDQPCTLIRRVNVNACIDCGEFTNTLTMCKRVVCDHCYKEPRCDYCDRDVIKIYL</sequence>
<accession>A0A386JAI0</accession>